<evidence type="ECO:0000256" key="1">
    <source>
        <dbReference type="SAM" id="MobiDB-lite"/>
    </source>
</evidence>
<dbReference type="Pfam" id="PF00095">
    <property type="entry name" value="WAP"/>
    <property type="match status" value="1"/>
</dbReference>
<gene>
    <name evidence="4" type="primary">RvY_13098-1</name>
    <name evidence="4" type="synonym">RvY_13098.1</name>
    <name evidence="4" type="ORF">RvY_13098</name>
</gene>
<dbReference type="OrthoDB" id="4473401at2759"/>
<dbReference type="Proteomes" id="UP000186922">
    <property type="component" value="Unassembled WGS sequence"/>
</dbReference>
<dbReference type="EMBL" id="BDGG01000008">
    <property type="protein sequence ID" value="GAV02551.1"/>
    <property type="molecule type" value="Genomic_DNA"/>
</dbReference>
<protein>
    <recommendedName>
        <fullName evidence="3">WAP domain-containing protein</fullName>
    </recommendedName>
</protein>
<organism evidence="4 5">
    <name type="scientific">Ramazzottius varieornatus</name>
    <name type="common">Water bear</name>
    <name type="synonym">Tardigrade</name>
    <dbReference type="NCBI Taxonomy" id="947166"/>
    <lineage>
        <taxon>Eukaryota</taxon>
        <taxon>Metazoa</taxon>
        <taxon>Ecdysozoa</taxon>
        <taxon>Tardigrada</taxon>
        <taxon>Eutardigrada</taxon>
        <taxon>Parachela</taxon>
        <taxon>Hypsibioidea</taxon>
        <taxon>Ramazzottiidae</taxon>
        <taxon>Ramazzottius</taxon>
    </lineage>
</organism>
<dbReference type="SUPFAM" id="SSF57256">
    <property type="entry name" value="Elafin-like"/>
    <property type="match status" value="1"/>
</dbReference>
<feature type="chain" id="PRO_5008898639" description="WAP domain-containing protein" evidence="2">
    <location>
        <begin position="22"/>
        <end position="270"/>
    </location>
</feature>
<dbReference type="STRING" id="947166.A0A1D1VNM9"/>
<sequence length="270" mass="27163">MHRLSCVLAVLFGTFWLTVDGQVATPAVSPVMAPMTARWPNQASTSCACFVAPCNCNNGASSSSSWPSASGSGTTVSGSFTSGIARPLVAVGNNNMPFLMPQRLPGSTGWSTGSSGNGAAWSAVTSNNAMSMPQVLPGSTGWSAGNSGSSMPGSMGSGMQFPGAFNRMPTVASGVSKPGSCPATADGMASICIAGCSRDSDCPNTQKCCTSGCTTRCVAPTMTMTPNNFAMPVANGVSSSSSWSPAGSMSSNMQWSNAAVAPRPTVTFQG</sequence>
<dbReference type="Gene3D" id="4.10.75.10">
    <property type="entry name" value="Elafin-like"/>
    <property type="match status" value="1"/>
</dbReference>
<feature type="region of interest" description="Disordered" evidence="1">
    <location>
        <begin position="139"/>
        <end position="162"/>
    </location>
</feature>
<dbReference type="AlphaFoldDB" id="A0A1D1VNM9"/>
<keyword evidence="2" id="KW-0732">Signal</keyword>
<evidence type="ECO:0000259" key="3">
    <source>
        <dbReference type="PROSITE" id="PS51390"/>
    </source>
</evidence>
<keyword evidence="5" id="KW-1185">Reference proteome</keyword>
<dbReference type="GO" id="GO:0005576">
    <property type="term" value="C:extracellular region"/>
    <property type="evidence" value="ECO:0007669"/>
    <property type="project" value="InterPro"/>
</dbReference>
<feature type="domain" description="WAP" evidence="3">
    <location>
        <begin position="174"/>
        <end position="221"/>
    </location>
</feature>
<feature type="signal peptide" evidence="2">
    <location>
        <begin position="1"/>
        <end position="21"/>
    </location>
</feature>
<comment type="caution">
    <text evidence="4">The sequence shown here is derived from an EMBL/GenBank/DDBJ whole genome shotgun (WGS) entry which is preliminary data.</text>
</comment>
<name>A0A1D1VNM9_RAMVA</name>
<evidence type="ECO:0000313" key="4">
    <source>
        <dbReference type="EMBL" id="GAV02551.1"/>
    </source>
</evidence>
<evidence type="ECO:0000313" key="5">
    <source>
        <dbReference type="Proteomes" id="UP000186922"/>
    </source>
</evidence>
<evidence type="ECO:0000256" key="2">
    <source>
        <dbReference type="SAM" id="SignalP"/>
    </source>
</evidence>
<dbReference type="PROSITE" id="PS51390">
    <property type="entry name" value="WAP"/>
    <property type="match status" value="1"/>
</dbReference>
<dbReference type="CDD" id="cd00199">
    <property type="entry name" value="WAP"/>
    <property type="match status" value="1"/>
</dbReference>
<dbReference type="PRINTS" id="PR00003">
    <property type="entry name" value="4DISULPHCORE"/>
</dbReference>
<accession>A0A1D1VNM9</accession>
<proteinExistence type="predicted"/>
<feature type="compositionally biased region" description="Low complexity" evidence="1">
    <location>
        <begin position="145"/>
        <end position="159"/>
    </location>
</feature>
<dbReference type="SMART" id="SM00217">
    <property type="entry name" value="WAP"/>
    <property type="match status" value="1"/>
</dbReference>
<dbReference type="InterPro" id="IPR036645">
    <property type="entry name" value="Elafin-like_sf"/>
</dbReference>
<dbReference type="InterPro" id="IPR008197">
    <property type="entry name" value="WAP_dom"/>
</dbReference>
<reference evidence="4 5" key="1">
    <citation type="journal article" date="2016" name="Nat. Commun.">
        <title>Extremotolerant tardigrade genome and improved radiotolerance of human cultured cells by tardigrade-unique protein.</title>
        <authorList>
            <person name="Hashimoto T."/>
            <person name="Horikawa D.D."/>
            <person name="Saito Y."/>
            <person name="Kuwahara H."/>
            <person name="Kozuka-Hata H."/>
            <person name="Shin-I T."/>
            <person name="Minakuchi Y."/>
            <person name="Ohishi K."/>
            <person name="Motoyama A."/>
            <person name="Aizu T."/>
            <person name="Enomoto A."/>
            <person name="Kondo K."/>
            <person name="Tanaka S."/>
            <person name="Hara Y."/>
            <person name="Koshikawa S."/>
            <person name="Sagara H."/>
            <person name="Miura T."/>
            <person name="Yokobori S."/>
            <person name="Miyagawa K."/>
            <person name="Suzuki Y."/>
            <person name="Kubo T."/>
            <person name="Oyama M."/>
            <person name="Kohara Y."/>
            <person name="Fujiyama A."/>
            <person name="Arakawa K."/>
            <person name="Katayama T."/>
            <person name="Toyoda A."/>
            <person name="Kunieda T."/>
        </authorList>
    </citation>
    <scope>NUCLEOTIDE SEQUENCE [LARGE SCALE GENOMIC DNA]</scope>
    <source>
        <strain evidence="4 5">YOKOZUNA-1</strain>
    </source>
</reference>
<dbReference type="GO" id="GO:0030414">
    <property type="term" value="F:peptidase inhibitor activity"/>
    <property type="evidence" value="ECO:0007669"/>
    <property type="project" value="InterPro"/>
</dbReference>